<evidence type="ECO:0000256" key="4">
    <source>
        <dbReference type="ARBA" id="ARBA00022729"/>
    </source>
</evidence>
<dbReference type="SUPFAM" id="SSF51445">
    <property type="entry name" value="(Trans)glycosidases"/>
    <property type="match status" value="1"/>
</dbReference>
<reference evidence="9 10" key="1">
    <citation type="submission" date="2018-02" db="EMBL/GenBank/DDBJ databases">
        <title>The draft genome of Sphingobacterium gobiense H7.</title>
        <authorList>
            <person name="Li L."/>
            <person name="Liu L."/>
            <person name="Zhang X."/>
            <person name="Wang T."/>
            <person name="Liang L."/>
        </authorList>
    </citation>
    <scope>NUCLEOTIDE SEQUENCE [LARGE SCALE GENOMIC DNA]</scope>
    <source>
        <strain evidence="9 10">ACCC 05757</strain>
    </source>
</reference>
<evidence type="ECO:0000256" key="3">
    <source>
        <dbReference type="ARBA" id="ARBA00012662"/>
    </source>
</evidence>
<evidence type="ECO:0000313" key="9">
    <source>
        <dbReference type="EMBL" id="PRD51969.1"/>
    </source>
</evidence>
<feature type="chain" id="PRO_5015394253" description="alpha-L-fucosidase" evidence="7">
    <location>
        <begin position="21"/>
        <end position="452"/>
    </location>
</feature>
<dbReference type="SMART" id="SM00812">
    <property type="entry name" value="Alpha_L_fucos"/>
    <property type="match status" value="1"/>
</dbReference>
<dbReference type="EC" id="3.2.1.51" evidence="3"/>
<organism evidence="9 10">
    <name type="scientific">Sphingobacterium gobiense</name>
    <dbReference type="NCBI Taxonomy" id="1382456"/>
    <lineage>
        <taxon>Bacteria</taxon>
        <taxon>Pseudomonadati</taxon>
        <taxon>Bacteroidota</taxon>
        <taxon>Sphingobacteriia</taxon>
        <taxon>Sphingobacteriales</taxon>
        <taxon>Sphingobacteriaceae</taxon>
        <taxon>Sphingobacterium</taxon>
    </lineage>
</organism>
<dbReference type="InterPro" id="IPR016286">
    <property type="entry name" value="FUC_metazoa-typ"/>
</dbReference>
<dbReference type="GO" id="GO:0004560">
    <property type="term" value="F:alpha-L-fucosidase activity"/>
    <property type="evidence" value="ECO:0007669"/>
    <property type="project" value="InterPro"/>
</dbReference>
<keyword evidence="6" id="KW-0326">Glycosidase</keyword>
<sequence>MNKQLYMILLLFVISIPLRAQDEPVPSEIQLKWQKLETTAFIHFTVNTFTGKEWGDGTESPEIFNPVNFDAGKMIKVLKETGFKMAIITAKHHDGFCLWPTAYTDHSVKSSPWKNGKGDMVKEIEQACREYGIGFGFYLSPWDQNHPTYGTSAYNAFYKNQLRELLTNYGDVAEVWFDGAKDKKAIDMEYDFDGYWDLVRELQPGAVMFSDVGPDVRWVGNEKGIAGETMWSTIDVKPENAPGKMSPEYLNVGDPNGKLWIPTETDVSIRPGWFYHEEEDDKVRSAQNLVDLYYTSVGRNSVLLLNIPPNKEGLFAEQDVANLYEYRSILDETFRNNLAKAGADKTLTDGHLESYTTLHTNKPFVVKLKKKATFNRIALQENIADGQKNEEALLEYWDGTAWTVLSELTTIGYKRLLRVPLTTTDKIRITVKKSKSPVQLAELGLYKASSRE</sequence>
<feature type="signal peptide" evidence="7">
    <location>
        <begin position="1"/>
        <end position="20"/>
    </location>
</feature>
<comment type="similarity">
    <text evidence="2">Belongs to the glycosyl hydrolase 29 family.</text>
</comment>
<evidence type="ECO:0000256" key="7">
    <source>
        <dbReference type="SAM" id="SignalP"/>
    </source>
</evidence>
<dbReference type="OrthoDB" id="107551at2"/>
<dbReference type="PRINTS" id="PR00741">
    <property type="entry name" value="GLHYDRLASE29"/>
</dbReference>
<dbReference type="Proteomes" id="UP000238642">
    <property type="component" value="Unassembled WGS sequence"/>
</dbReference>
<evidence type="ECO:0000256" key="6">
    <source>
        <dbReference type="ARBA" id="ARBA00023295"/>
    </source>
</evidence>
<evidence type="ECO:0000256" key="5">
    <source>
        <dbReference type="ARBA" id="ARBA00022801"/>
    </source>
</evidence>
<evidence type="ECO:0000256" key="1">
    <source>
        <dbReference type="ARBA" id="ARBA00004071"/>
    </source>
</evidence>
<dbReference type="InterPro" id="IPR017853">
    <property type="entry name" value="GH"/>
</dbReference>
<dbReference type="GO" id="GO:0006004">
    <property type="term" value="P:fucose metabolic process"/>
    <property type="evidence" value="ECO:0007669"/>
    <property type="project" value="InterPro"/>
</dbReference>
<feature type="domain" description="Glycoside hydrolase family 29 N-terminal" evidence="8">
    <location>
        <begin position="38"/>
        <end position="325"/>
    </location>
</feature>
<dbReference type="Gene3D" id="3.20.20.80">
    <property type="entry name" value="Glycosidases"/>
    <property type="match status" value="1"/>
</dbReference>
<proteinExistence type="inferred from homology"/>
<dbReference type="EMBL" id="PVBS01000004">
    <property type="protein sequence ID" value="PRD51969.1"/>
    <property type="molecule type" value="Genomic_DNA"/>
</dbReference>
<dbReference type="Gene3D" id="2.60.120.260">
    <property type="entry name" value="Galactose-binding domain-like"/>
    <property type="match status" value="1"/>
</dbReference>
<dbReference type="GO" id="GO:0016139">
    <property type="term" value="P:glycoside catabolic process"/>
    <property type="evidence" value="ECO:0007669"/>
    <property type="project" value="TreeGrafter"/>
</dbReference>
<protein>
    <recommendedName>
        <fullName evidence="3">alpha-L-fucosidase</fullName>
        <ecNumber evidence="3">3.2.1.51</ecNumber>
    </recommendedName>
</protein>
<comment type="function">
    <text evidence="1">Alpha-L-fucosidase is responsible for hydrolyzing the alpha-1,6-linked fucose joined to the reducing-end N-acetylglucosamine of the carbohydrate moieties of glycoproteins.</text>
</comment>
<dbReference type="RefSeq" id="WP_105727405.1">
    <property type="nucleotide sequence ID" value="NZ_PVBS01000004.1"/>
</dbReference>
<evidence type="ECO:0000256" key="2">
    <source>
        <dbReference type="ARBA" id="ARBA00007951"/>
    </source>
</evidence>
<dbReference type="InterPro" id="IPR057739">
    <property type="entry name" value="Glyco_hydro_29_N"/>
</dbReference>
<dbReference type="FunFam" id="3.20.20.80:FF:000052">
    <property type="entry name" value="Putative alpha-L-fucosidase 1"/>
    <property type="match status" value="1"/>
</dbReference>
<keyword evidence="4 7" id="KW-0732">Signal</keyword>
<dbReference type="GO" id="GO:0005764">
    <property type="term" value="C:lysosome"/>
    <property type="evidence" value="ECO:0007669"/>
    <property type="project" value="TreeGrafter"/>
</dbReference>
<dbReference type="InterPro" id="IPR000933">
    <property type="entry name" value="Glyco_hydro_29"/>
</dbReference>
<accession>A0A2S9JGA0</accession>
<evidence type="ECO:0000259" key="8">
    <source>
        <dbReference type="Pfam" id="PF01120"/>
    </source>
</evidence>
<evidence type="ECO:0000313" key="10">
    <source>
        <dbReference type="Proteomes" id="UP000238642"/>
    </source>
</evidence>
<dbReference type="AlphaFoldDB" id="A0A2S9JGA0"/>
<keyword evidence="10" id="KW-1185">Reference proteome</keyword>
<dbReference type="PANTHER" id="PTHR10030">
    <property type="entry name" value="ALPHA-L-FUCOSIDASE"/>
    <property type="match status" value="1"/>
</dbReference>
<dbReference type="PANTHER" id="PTHR10030:SF37">
    <property type="entry name" value="ALPHA-L-FUCOSIDASE-RELATED"/>
    <property type="match status" value="1"/>
</dbReference>
<name>A0A2S9JGA0_9SPHI</name>
<comment type="caution">
    <text evidence="9">The sequence shown here is derived from an EMBL/GenBank/DDBJ whole genome shotgun (WGS) entry which is preliminary data.</text>
</comment>
<gene>
    <name evidence="9" type="ORF">C5749_16855</name>
</gene>
<dbReference type="Pfam" id="PF01120">
    <property type="entry name" value="Alpha_L_fucos"/>
    <property type="match status" value="1"/>
</dbReference>
<keyword evidence="5" id="KW-0378">Hydrolase</keyword>